<reference evidence="17 18" key="1">
    <citation type="journal article" date="2018" name="Mol. Genet. Genomics">
        <title>The red deer Cervus elaphus genome CerEla1.0: sequencing, annotating, genes, and chromosomes.</title>
        <authorList>
            <person name="Bana N.A."/>
            <person name="Nyiri A."/>
            <person name="Nagy J."/>
            <person name="Frank K."/>
            <person name="Nagy T."/>
            <person name="Steger V."/>
            <person name="Schiller M."/>
            <person name="Lakatos P."/>
            <person name="Sugar L."/>
            <person name="Horn P."/>
            <person name="Barta E."/>
            <person name="Orosz L."/>
        </authorList>
    </citation>
    <scope>NUCLEOTIDE SEQUENCE [LARGE SCALE GENOMIC DNA]</scope>
    <source>
        <strain evidence="17">Hungarian</strain>
    </source>
</reference>
<feature type="transmembrane region" description="Helical" evidence="15">
    <location>
        <begin position="150"/>
        <end position="172"/>
    </location>
</feature>
<dbReference type="InterPro" id="IPR000276">
    <property type="entry name" value="GPCR_Rhodpsn"/>
</dbReference>
<dbReference type="GO" id="GO:0005886">
    <property type="term" value="C:plasma membrane"/>
    <property type="evidence" value="ECO:0007669"/>
    <property type="project" value="UniProtKB-SubCell"/>
</dbReference>
<comment type="subcellular location">
    <subcellularLocation>
        <location evidence="1">Cell membrane</location>
        <topology evidence="1">Multi-pass membrane protein</topology>
    </subcellularLocation>
</comment>
<keyword evidence="11" id="KW-0325">Glycoprotein</keyword>
<name>A0A212D0I4_CEREH</name>
<feature type="transmembrane region" description="Helical" evidence="15">
    <location>
        <begin position="184"/>
        <end position="207"/>
    </location>
</feature>
<dbReference type="GO" id="GO:0006954">
    <property type="term" value="P:inflammatory response"/>
    <property type="evidence" value="ECO:0007669"/>
    <property type="project" value="TreeGrafter"/>
</dbReference>
<evidence type="ECO:0000256" key="3">
    <source>
        <dbReference type="ARBA" id="ARBA00022475"/>
    </source>
</evidence>
<protein>
    <recommendedName>
        <fullName evidence="2">Thromboxane A2 receptor</fullName>
    </recommendedName>
    <alternativeName>
        <fullName evidence="13">Prostanoid TP receptor</fullName>
    </alternativeName>
</protein>
<keyword evidence="5 15" id="KW-0812">Transmembrane</keyword>
<keyword evidence="9" id="KW-1015">Disulfide bond</keyword>
<evidence type="ECO:0000256" key="13">
    <source>
        <dbReference type="ARBA" id="ARBA00029815"/>
    </source>
</evidence>
<feature type="transmembrane region" description="Helical" evidence="15">
    <location>
        <begin position="315"/>
        <end position="347"/>
    </location>
</feature>
<evidence type="ECO:0000256" key="2">
    <source>
        <dbReference type="ARBA" id="ARBA00017628"/>
    </source>
</evidence>
<keyword evidence="3" id="KW-1003">Cell membrane</keyword>
<evidence type="ECO:0000256" key="15">
    <source>
        <dbReference type="SAM" id="Phobius"/>
    </source>
</evidence>
<feature type="compositionally biased region" description="Basic and acidic residues" evidence="14">
    <location>
        <begin position="1"/>
        <end position="14"/>
    </location>
</feature>
<organism evidence="17 18">
    <name type="scientific">Cervus elaphus hippelaphus</name>
    <name type="common">European red deer</name>
    <dbReference type="NCBI Taxonomy" id="46360"/>
    <lineage>
        <taxon>Eukaryota</taxon>
        <taxon>Metazoa</taxon>
        <taxon>Chordata</taxon>
        <taxon>Craniata</taxon>
        <taxon>Vertebrata</taxon>
        <taxon>Euteleostomi</taxon>
        <taxon>Mammalia</taxon>
        <taxon>Eutheria</taxon>
        <taxon>Laurasiatheria</taxon>
        <taxon>Artiodactyla</taxon>
        <taxon>Ruminantia</taxon>
        <taxon>Pecora</taxon>
        <taxon>Cervidae</taxon>
        <taxon>Cervinae</taxon>
        <taxon>Cervus</taxon>
    </lineage>
</organism>
<gene>
    <name evidence="17" type="ORF">Celaphus_00003343</name>
</gene>
<dbReference type="PANTHER" id="PTHR11866:SF5">
    <property type="entry name" value="THROMBOXANE A2 RECEPTOR"/>
    <property type="match status" value="1"/>
</dbReference>
<evidence type="ECO:0000256" key="12">
    <source>
        <dbReference type="ARBA" id="ARBA00023224"/>
    </source>
</evidence>
<evidence type="ECO:0000256" key="7">
    <source>
        <dbReference type="ARBA" id="ARBA00023040"/>
    </source>
</evidence>
<feature type="transmembrane region" description="Helical" evidence="15">
    <location>
        <begin position="227"/>
        <end position="249"/>
    </location>
</feature>
<dbReference type="OrthoDB" id="8631411at2759"/>
<dbReference type="Proteomes" id="UP000242450">
    <property type="component" value="Chromosome 9"/>
</dbReference>
<dbReference type="InterPro" id="IPR008365">
    <property type="entry name" value="Prostanoid_rcpt"/>
</dbReference>
<evidence type="ECO:0000256" key="6">
    <source>
        <dbReference type="ARBA" id="ARBA00022989"/>
    </source>
</evidence>
<keyword evidence="18" id="KW-1185">Reference proteome</keyword>
<feature type="region of interest" description="Disordered" evidence="14">
    <location>
        <begin position="1"/>
        <end position="89"/>
    </location>
</feature>
<evidence type="ECO:0000256" key="8">
    <source>
        <dbReference type="ARBA" id="ARBA00023136"/>
    </source>
</evidence>
<keyword evidence="8 15" id="KW-0472">Membrane</keyword>
<dbReference type="GO" id="GO:0004960">
    <property type="term" value="F:thromboxane receptor activity"/>
    <property type="evidence" value="ECO:0007669"/>
    <property type="project" value="InterPro"/>
</dbReference>
<evidence type="ECO:0000256" key="1">
    <source>
        <dbReference type="ARBA" id="ARBA00004651"/>
    </source>
</evidence>
<proteinExistence type="predicted"/>
<evidence type="ECO:0000313" key="17">
    <source>
        <dbReference type="EMBL" id="OWK11771.1"/>
    </source>
</evidence>
<keyword evidence="12" id="KW-0807">Transducer</keyword>
<dbReference type="Pfam" id="PF00001">
    <property type="entry name" value="7tm_1"/>
    <property type="match status" value="1"/>
</dbReference>
<evidence type="ECO:0000256" key="11">
    <source>
        <dbReference type="ARBA" id="ARBA00023180"/>
    </source>
</evidence>
<dbReference type="SUPFAM" id="SSF81321">
    <property type="entry name" value="Family A G protein-coupled receptor-like"/>
    <property type="match status" value="1"/>
</dbReference>
<comment type="caution">
    <text evidence="17">The sequence shown here is derived from an EMBL/GenBank/DDBJ whole genome shotgun (WGS) entry which is preliminary data.</text>
</comment>
<evidence type="ECO:0000313" key="18">
    <source>
        <dbReference type="Proteomes" id="UP000242450"/>
    </source>
</evidence>
<accession>A0A212D0I4</accession>
<evidence type="ECO:0000256" key="14">
    <source>
        <dbReference type="SAM" id="MobiDB-lite"/>
    </source>
</evidence>
<feature type="transmembrane region" description="Helical" evidence="15">
    <location>
        <begin position="270"/>
        <end position="295"/>
    </location>
</feature>
<evidence type="ECO:0000256" key="10">
    <source>
        <dbReference type="ARBA" id="ARBA00023170"/>
    </source>
</evidence>
<evidence type="ECO:0000256" key="4">
    <source>
        <dbReference type="ARBA" id="ARBA00022553"/>
    </source>
</evidence>
<dbReference type="FunFam" id="1.20.1070.10:FF:000163">
    <property type="entry name" value="Thromboxane A2 receptor"/>
    <property type="match status" value="1"/>
</dbReference>
<dbReference type="InterPro" id="IPR017452">
    <property type="entry name" value="GPCR_Rhodpsn_7TM"/>
</dbReference>
<keyword evidence="4" id="KW-0597">Phosphoprotein</keyword>
<keyword evidence="10" id="KW-0675">Receptor</keyword>
<dbReference type="PRINTS" id="PR00429">
    <property type="entry name" value="THROMBOXANER"/>
</dbReference>
<dbReference type="PROSITE" id="PS00237">
    <property type="entry name" value="G_PROTEIN_RECEP_F1_1"/>
    <property type="match status" value="1"/>
</dbReference>
<dbReference type="GO" id="GO:0045777">
    <property type="term" value="P:positive regulation of blood pressure"/>
    <property type="evidence" value="ECO:0007669"/>
    <property type="project" value="TreeGrafter"/>
</dbReference>
<dbReference type="EMBL" id="MKHE01000009">
    <property type="protein sequence ID" value="OWK11771.1"/>
    <property type="molecule type" value="Genomic_DNA"/>
</dbReference>
<dbReference type="AlphaFoldDB" id="A0A212D0I4"/>
<evidence type="ECO:0000256" key="9">
    <source>
        <dbReference type="ARBA" id="ARBA00023157"/>
    </source>
</evidence>
<dbReference type="PANTHER" id="PTHR11866">
    <property type="entry name" value="G-PROTEIN COUPLED RECEPTOR FAMILY 1 MEMBER"/>
    <property type="match status" value="1"/>
</dbReference>
<dbReference type="PROSITE" id="PS50262">
    <property type="entry name" value="G_PROTEIN_RECEP_F1_2"/>
    <property type="match status" value="1"/>
</dbReference>
<feature type="domain" description="G-protein coupled receptors family 1 profile" evidence="16">
    <location>
        <begin position="162"/>
        <end position="429"/>
    </location>
</feature>
<dbReference type="InterPro" id="IPR001105">
    <property type="entry name" value="Thbox_rcpt"/>
</dbReference>
<dbReference type="GO" id="GO:0007189">
    <property type="term" value="P:adenylate cyclase-activating G protein-coupled receptor signaling pathway"/>
    <property type="evidence" value="ECO:0007669"/>
    <property type="project" value="TreeGrafter"/>
</dbReference>
<dbReference type="GO" id="GO:0007204">
    <property type="term" value="P:positive regulation of cytosolic calcium ion concentration"/>
    <property type="evidence" value="ECO:0007669"/>
    <property type="project" value="TreeGrafter"/>
</dbReference>
<dbReference type="GO" id="GO:0045907">
    <property type="term" value="P:positive regulation of vasoconstriction"/>
    <property type="evidence" value="ECO:0007669"/>
    <property type="project" value="TreeGrafter"/>
</dbReference>
<keyword evidence="7" id="KW-0297">G-protein coupled receptor</keyword>
<dbReference type="Gene3D" id="1.20.1070.10">
    <property type="entry name" value="Rhodopsin 7-helix transmembrane proteins"/>
    <property type="match status" value="1"/>
</dbReference>
<feature type="transmembrane region" description="Helical" evidence="15">
    <location>
        <begin position="368"/>
        <end position="391"/>
    </location>
</feature>
<evidence type="ECO:0000256" key="5">
    <source>
        <dbReference type="ARBA" id="ARBA00022692"/>
    </source>
</evidence>
<evidence type="ECO:0000259" key="16">
    <source>
        <dbReference type="PROSITE" id="PS50262"/>
    </source>
</evidence>
<keyword evidence="6 15" id="KW-1133">Transmembrane helix</keyword>
<sequence length="464" mass="51251">MRDRLKDRLSETRAETGSSYRAEPALRALFRLCRPPSRPRGDLVTSPSARDPAPPRPPSVPRRDVAARESSRCDSISPGAREAKPPRFRLRTPFLPPGTHVCSRAEDGAPTLYAPSTTFSTMWPNASSLGPCFRPMNITREERRLIASPWFAASFCLVGLASNLLALSVLMGARQGSSQSRSSFLTFLCGLVLTDFMGLLVTGAIVVTQHFVLFEWQTVDPGCSLCHFMGVIMVFFGLCPLLLGAAMASERFLGITRPFSRPATASQRRAWTTVGLVWASALALGLLPLLGVGHYTVQYPGSWCFLTLGTDPGDVAFGLLFALLGSVSVGMSFLLNTISVATLCHVYHGQATAQQRPRDCEVEMMVQLMGIMVVASICWMPLLVFIAQTVLQSPPAMSPIGQLSRPTERQLLIYLRVATWNQILDPWVYILFRRAVIQRFYPRLSTRSRSLSLQPQFTRRSTIH</sequence>
<dbReference type="PRINTS" id="PR01788">
    <property type="entry name" value="PROSTANOIDR"/>
</dbReference>
<feature type="compositionally biased region" description="Basic and acidic residues" evidence="14">
    <location>
        <begin position="61"/>
        <end position="72"/>
    </location>
</feature>